<dbReference type="AlphaFoldDB" id="A0A396I6J2"/>
<sequence length="139" mass="15660">MSLKRKLKVMPPMEDVEDEAFEEAMGRFSCILKSTGTVTTEEISGRHESTVEDVTFFDFGVVEEDGEGSTVEKSDDFWVWSDETTWWHVEFEDSGVVFFDSGLEVFVTSLVVEVVMSVMEGSDDGKTVASWDWFQGEVG</sequence>
<name>A0A396I6J2_MEDTR</name>
<reference evidence="1" key="1">
    <citation type="journal article" date="2018" name="Nat. Plants">
        <title>Whole-genome landscape of Medicago truncatula symbiotic genes.</title>
        <authorList>
            <person name="Pecrix Y."/>
            <person name="Gamas P."/>
            <person name="Carrere S."/>
        </authorList>
    </citation>
    <scope>NUCLEOTIDE SEQUENCE</scope>
    <source>
        <tissue evidence="1">Leaves</tissue>
    </source>
</reference>
<evidence type="ECO:0000313" key="1">
    <source>
        <dbReference type="EMBL" id="RHN61210.1"/>
    </source>
</evidence>
<dbReference type="EMBL" id="PSQE01000004">
    <property type="protein sequence ID" value="RHN61210.1"/>
    <property type="molecule type" value="Genomic_DNA"/>
</dbReference>
<accession>A0A396I6J2</accession>
<organism evidence="1">
    <name type="scientific">Medicago truncatula</name>
    <name type="common">Barrel medic</name>
    <name type="synonym">Medicago tribuloides</name>
    <dbReference type="NCBI Taxonomy" id="3880"/>
    <lineage>
        <taxon>Eukaryota</taxon>
        <taxon>Viridiplantae</taxon>
        <taxon>Streptophyta</taxon>
        <taxon>Embryophyta</taxon>
        <taxon>Tracheophyta</taxon>
        <taxon>Spermatophyta</taxon>
        <taxon>Magnoliopsida</taxon>
        <taxon>eudicotyledons</taxon>
        <taxon>Gunneridae</taxon>
        <taxon>Pentapetalae</taxon>
        <taxon>rosids</taxon>
        <taxon>fabids</taxon>
        <taxon>Fabales</taxon>
        <taxon>Fabaceae</taxon>
        <taxon>Papilionoideae</taxon>
        <taxon>50 kb inversion clade</taxon>
        <taxon>NPAAA clade</taxon>
        <taxon>Hologalegina</taxon>
        <taxon>IRL clade</taxon>
        <taxon>Trifolieae</taxon>
        <taxon>Medicago</taxon>
    </lineage>
</organism>
<proteinExistence type="predicted"/>
<dbReference type="Gramene" id="rna23649">
    <property type="protein sequence ID" value="RHN61210.1"/>
    <property type="gene ID" value="gene23649"/>
</dbReference>
<gene>
    <name evidence="1" type="ORF">MtrunA17_Chr4g0034151</name>
</gene>
<dbReference type="Proteomes" id="UP000265566">
    <property type="component" value="Chromosome 4"/>
</dbReference>
<protein>
    <submittedName>
        <fullName evidence="1">Uncharacterized protein</fullName>
    </submittedName>
</protein>
<comment type="caution">
    <text evidence="1">The sequence shown here is derived from an EMBL/GenBank/DDBJ whole genome shotgun (WGS) entry which is preliminary data.</text>
</comment>